<evidence type="ECO:0000256" key="1">
    <source>
        <dbReference type="SAM" id="MobiDB-lite"/>
    </source>
</evidence>
<evidence type="ECO:0000313" key="3">
    <source>
        <dbReference type="Proteomes" id="UP000294547"/>
    </source>
</evidence>
<dbReference type="OrthoDB" id="7392124at2"/>
<gene>
    <name evidence="2" type="ORF">EDD54_3890</name>
</gene>
<reference evidence="2 3" key="1">
    <citation type="submission" date="2019-03" db="EMBL/GenBank/DDBJ databases">
        <title>Genomic Encyclopedia of Type Strains, Phase IV (KMG-IV): sequencing the most valuable type-strain genomes for metagenomic binning, comparative biology and taxonomic classification.</title>
        <authorList>
            <person name="Goeker M."/>
        </authorList>
    </citation>
    <scope>NUCLEOTIDE SEQUENCE [LARGE SCALE GENOMIC DNA]</scope>
    <source>
        <strain evidence="2 3">DSM 102969</strain>
    </source>
</reference>
<comment type="caution">
    <text evidence="2">The sequence shown here is derived from an EMBL/GenBank/DDBJ whole genome shotgun (WGS) entry which is preliminary data.</text>
</comment>
<dbReference type="Proteomes" id="UP000294547">
    <property type="component" value="Unassembled WGS sequence"/>
</dbReference>
<accession>A0A4R6R989</accession>
<dbReference type="AlphaFoldDB" id="A0A4R6R989"/>
<evidence type="ECO:0000313" key="2">
    <source>
        <dbReference type="EMBL" id="TDP82621.1"/>
    </source>
</evidence>
<dbReference type="InterPro" id="IPR007475">
    <property type="entry name" value="UbiK"/>
</dbReference>
<feature type="region of interest" description="Disordered" evidence="1">
    <location>
        <begin position="86"/>
        <end position="107"/>
    </location>
</feature>
<dbReference type="EMBL" id="SNXY01000010">
    <property type="protein sequence ID" value="TDP82621.1"/>
    <property type="molecule type" value="Genomic_DNA"/>
</dbReference>
<dbReference type="Pfam" id="PF04380">
    <property type="entry name" value="BMFP"/>
    <property type="match status" value="1"/>
</dbReference>
<name>A0A4R6R989_9HYPH</name>
<organism evidence="2 3">
    <name type="scientific">Oharaeibacter diazotrophicus</name>
    <dbReference type="NCBI Taxonomy" id="1920512"/>
    <lineage>
        <taxon>Bacteria</taxon>
        <taxon>Pseudomonadati</taxon>
        <taxon>Pseudomonadota</taxon>
        <taxon>Alphaproteobacteria</taxon>
        <taxon>Hyphomicrobiales</taxon>
        <taxon>Pleomorphomonadaceae</taxon>
        <taxon>Oharaeibacter</taxon>
    </lineage>
</organism>
<protein>
    <submittedName>
        <fullName evidence="2">BMFP domain-containing protein YqiC</fullName>
    </submittedName>
</protein>
<dbReference type="RefSeq" id="WP_126539014.1">
    <property type="nucleotide sequence ID" value="NZ_BSPM01000007.1"/>
</dbReference>
<keyword evidence="3" id="KW-1185">Reference proteome</keyword>
<sequence length="107" mass="11440">MTHTQGRLFDEFAKLMNDAAGVAQSARREVETAMRSQADRVVSELDLVRREDFEIVQALAAKAVAEVERLAARVADLEARLAVRDVAEPVPGVEPHGTTPDGASGGA</sequence>
<proteinExistence type="predicted"/>